<dbReference type="Proteomes" id="UP000288168">
    <property type="component" value="Unassembled WGS sequence"/>
</dbReference>
<gene>
    <name evidence="2" type="ORF">CEP54_000494</name>
</gene>
<dbReference type="Gene3D" id="1.10.510.10">
    <property type="entry name" value="Transferase(Phosphotransferase) domain 1"/>
    <property type="match status" value="1"/>
</dbReference>
<dbReference type="Gene3D" id="3.30.200.20">
    <property type="entry name" value="Phosphorylase Kinase, domain 1"/>
    <property type="match status" value="1"/>
</dbReference>
<reference evidence="2 3" key="1">
    <citation type="submission" date="2017-06" db="EMBL/GenBank/DDBJ databases">
        <title>Comparative genomic analysis of Ambrosia Fusariam Clade fungi.</title>
        <authorList>
            <person name="Stajich J.E."/>
            <person name="Carrillo J."/>
            <person name="Kijimoto T."/>
            <person name="Eskalen A."/>
            <person name="O'Donnell K."/>
            <person name="Kasson M."/>
        </authorList>
    </citation>
    <scope>NUCLEOTIDE SEQUENCE [LARGE SCALE GENOMIC DNA]</scope>
    <source>
        <strain evidence="2 3">NRRL62584</strain>
    </source>
</reference>
<comment type="caution">
    <text evidence="2">The sequence shown here is derived from an EMBL/GenBank/DDBJ whole genome shotgun (WGS) entry which is preliminary data.</text>
</comment>
<dbReference type="SUPFAM" id="SSF56112">
    <property type="entry name" value="Protein kinase-like (PK-like)"/>
    <property type="match status" value="1"/>
</dbReference>
<dbReference type="InterPro" id="IPR011009">
    <property type="entry name" value="Kinase-like_dom_sf"/>
</dbReference>
<sequence>MPVPNPLELPPGVPTYPLPFSFRQSEWHREGLCEWPELYVQGALYPITLGALIKPSPDQRGWYRIIRKLGFGWDWTTWLAQLEGVQLEQPRYMTFQIMSESRGTITSMVSLSRDLRASHGGKDPMHVNSPRGYTLEGPNGIHACLAYRPQYTPFSAALHPLTAYPPPSGPPVPRLPARIIKSILQQTLHGIESMHRAGWVHGAIGVHSLEIKTRSYPEELAQGPEDQVVLEKIRYTPEEAYAPLYLTKVCPLLPRRDDYDEDIKIKLGNLGFAFPAGDIVNRWHLLLGPYQFRAPEMVDASENDQLLWPSADGIDIWAFGCLVYRLYTGQHILPEIPGALSATSQTLSWKDIRN</sequence>
<feature type="domain" description="Protein kinase" evidence="1">
    <location>
        <begin position="63"/>
        <end position="354"/>
    </location>
</feature>
<keyword evidence="3" id="KW-1185">Reference proteome</keyword>
<dbReference type="InterPro" id="IPR000719">
    <property type="entry name" value="Prot_kinase_dom"/>
</dbReference>
<organism evidence="2 3">
    <name type="scientific">Fusarium duplospermum</name>
    <dbReference type="NCBI Taxonomy" id="1325734"/>
    <lineage>
        <taxon>Eukaryota</taxon>
        <taxon>Fungi</taxon>
        <taxon>Dikarya</taxon>
        <taxon>Ascomycota</taxon>
        <taxon>Pezizomycotina</taxon>
        <taxon>Sordariomycetes</taxon>
        <taxon>Hypocreomycetidae</taxon>
        <taxon>Hypocreales</taxon>
        <taxon>Nectriaceae</taxon>
        <taxon>Fusarium</taxon>
        <taxon>Fusarium solani species complex</taxon>
    </lineage>
</organism>
<dbReference type="OrthoDB" id="5979581at2759"/>
<proteinExistence type="predicted"/>
<dbReference type="PROSITE" id="PS50011">
    <property type="entry name" value="PROTEIN_KINASE_DOM"/>
    <property type="match status" value="1"/>
</dbReference>
<dbReference type="GO" id="GO:0004672">
    <property type="term" value="F:protein kinase activity"/>
    <property type="evidence" value="ECO:0007669"/>
    <property type="project" value="InterPro"/>
</dbReference>
<evidence type="ECO:0000313" key="3">
    <source>
        <dbReference type="Proteomes" id="UP000288168"/>
    </source>
</evidence>
<accession>A0A428R787</accession>
<name>A0A428R787_9HYPO</name>
<evidence type="ECO:0000313" key="2">
    <source>
        <dbReference type="EMBL" id="RSL73355.1"/>
    </source>
</evidence>
<evidence type="ECO:0000259" key="1">
    <source>
        <dbReference type="PROSITE" id="PS50011"/>
    </source>
</evidence>
<dbReference type="EMBL" id="NKCI01000002">
    <property type="protein sequence ID" value="RSL73355.1"/>
    <property type="molecule type" value="Genomic_DNA"/>
</dbReference>
<protein>
    <recommendedName>
        <fullName evidence="1">Protein kinase domain-containing protein</fullName>
    </recommendedName>
</protein>
<dbReference type="AlphaFoldDB" id="A0A428R787"/>
<dbReference type="GO" id="GO:0005524">
    <property type="term" value="F:ATP binding"/>
    <property type="evidence" value="ECO:0007669"/>
    <property type="project" value="InterPro"/>
</dbReference>